<gene>
    <name evidence="1" type="ORF">WYH_03085</name>
</gene>
<dbReference type="EMBL" id="CP011452">
    <property type="protein sequence ID" value="AKH44105.1"/>
    <property type="molecule type" value="Genomic_DNA"/>
</dbReference>
<evidence type="ECO:0000313" key="1">
    <source>
        <dbReference type="EMBL" id="AKH44105.1"/>
    </source>
</evidence>
<dbReference type="Gene3D" id="2.40.100.10">
    <property type="entry name" value="Cyclophilin-like"/>
    <property type="match status" value="1"/>
</dbReference>
<dbReference type="Proteomes" id="UP000034392">
    <property type="component" value="Chromosome"/>
</dbReference>
<organism evidence="1 2">
    <name type="scientific">Croceibacterium atlanticum</name>
    <dbReference type="NCBI Taxonomy" id="1267766"/>
    <lineage>
        <taxon>Bacteria</taxon>
        <taxon>Pseudomonadati</taxon>
        <taxon>Pseudomonadota</taxon>
        <taxon>Alphaproteobacteria</taxon>
        <taxon>Sphingomonadales</taxon>
        <taxon>Erythrobacteraceae</taxon>
        <taxon>Croceibacterium</taxon>
    </lineage>
</organism>
<dbReference type="InterPro" id="IPR029000">
    <property type="entry name" value="Cyclophilin-like_dom_sf"/>
</dbReference>
<dbReference type="SUPFAM" id="SSF50891">
    <property type="entry name" value="Cyclophilin-like"/>
    <property type="match status" value="1"/>
</dbReference>
<protein>
    <submittedName>
        <fullName evidence="1">Cyclophilin type peptidyl-prolyl cis-trans isomerase/CLD</fullName>
    </submittedName>
</protein>
<dbReference type="KEGG" id="aay:WYH_03085"/>
<dbReference type="InterPro" id="IPR002130">
    <property type="entry name" value="Cyclophilin-type_PPIase_dom"/>
</dbReference>
<sequence length="366" mass="39623">MKHTSLLSAMMLAALSLTSTAAQAQEDQAPKNTEKPTPESVVAAAADSEWLAIDPADLLVMQLAPDMAGQDRTVVIQLMPAPFSQPWTENIRKLAAAHWWDGTSIYRVVDNWVAQWGGGDPELDMDPGPMPDGVASPTSDYTLTEADDGFTDLARGFLETARERARASAINHRADERDREKAEAGEKKPLLTVRANVPPMVLLQDDPYAEGASFHQGWPIGLGKGAMWPVHCYASVGVARDLVPDTGTGSELYAVIGHAPRQLDRNIAVVGRVIDGIEHLSTLKRGTGAAGVYETREEDTPITSARMGDSLPEGRRPHFEYLDTSSKSFAQYAHIRANLEDSFYQIPAGGVDICNLPVPIREAGAE</sequence>
<evidence type="ECO:0000313" key="2">
    <source>
        <dbReference type="Proteomes" id="UP000034392"/>
    </source>
</evidence>
<dbReference type="Pfam" id="PF00160">
    <property type="entry name" value="Pro_isomerase"/>
    <property type="match status" value="1"/>
</dbReference>
<dbReference type="STRING" id="1267766.WYH_03085"/>
<reference evidence="1" key="1">
    <citation type="submission" date="2015-05" db="EMBL/GenBank/DDBJ databases">
        <title>The complete genome of Altererythrobacter atlanticus strain 26DY36.</title>
        <authorList>
            <person name="Wu Y.-H."/>
            <person name="Cheng H."/>
            <person name="Wu X.-W."/>
        </authorList>
    </citation>
    <scope>NUCLEOTIDE SEQUENCE [LARGE SCALE GENOMIC DNA]</scope>
    <source>
        <strain evidence="1">26DY36</strain>
    </source>
</reference>
<keyword evidence="2" id="KW-1185">Reference proteome</keyword>
<name>A0A0F7KZ40_9SPHN</name>
<accession>A0A0F7KZ40</accession>
<dbReference type="GO" id="GO:0003755">
    <property type="term" value="F:peptidyl-prolyl cis-trans isomerase activity"/>
    <property type="evidence" value="ECO:0007669"/>
    <property type="project" value="InterPro"/>
</dbReference>
<dbReference type="AlphaFoldDB" id="A0A0F7KZ40"/>
<keyword evidence="1" id="KW-0413">Isomerase</keyword>
<proteinExistence type="predicted"/>
<dbReference type="PATRIC" id="fig|1267766.3.peg.3127"/>
<dbReference type="RefSeq" id="WP_046904505.1">
    <property type="nucleotide sequence ID" value="NZ_CP011452.2"/>
</dbReference>
<dbReference type="OrthoDB" id="9807797at2"/>